<proteinExistence type="predicted"/>
<dbReference type="GO" id="GO:0005509">
    <property type="term" value="F:calcium ion binding"/>
    <property type="evidence" value="ECO:0007669"/>
    <property type="project" value="InterPro"/>
</dbReference>
<feature type="region of interest" description="Disordered" evidence="1">
    <location>
        <begin position="130"/>
        <end position="149"/>
    </location>
</feature>
<evidence type="ECO:0000313" key="3">
    <source>
        <dbReference type="EMBL" id="TNV74402.1"/>
    </source>
</evidence>
<keyword evidence="4" id="KW-1185">Reference proteome</keyword>
<dbReference type="AlphaFoldDB" id="A0A8J8SXF7"/>
<protein>
    <recommendedName>
        <fullName evidence="2">EF-hand domain-containing protein</fullName>
    </recommendedName>
</protein>
<reference evidence="3" key="1">
    <citation type="submission" date="2019-06" db="EMBL/GenBank/DDBJ databases">
        <authorList>
            <person name="Zheng W."/>
        </authorList>
    </citation>
    <scope>NUCLEOTIDE SEQUENCE</scope>
    <source>
        <strain evidence="3">QDHG01</strain>
    </source>
</reference>
<feature type="compositionally biased region" description="Polar residues" evidence="1">
    <location>
        <begin position="1160"/>
        <end position="1169"/>
    </location>
</feature>
<feature type="compositionally biased region" description="Low complexity" evidence="1">
    <location>
        <begin position="1065"/>
        <end position="1081"/>
    </location>
</feature>
<dbReference type="Gene3D" id="1.10.238.10">
    <property type="entry name" value="EF-hand"/>
    <property type="match status" value="1"/>
</dbReference>
<feature type="region of interest" description="Disordered" evidence="1">
    <location>
        <begin position="1137"/>
        <end position="1178"/>
    </location>
</feature>
<feature type="compositionally biased region" description="Polar residues" evidence="1">
    <location>
        <begin position="571"/>
        <end position="594"/>
    </location>
</feature>
<feature type="compositionally biased region" description="Polar residues" evidence="1">
    <location>
        <begin position="31"/>
        <end position="46"/>
    </location>
</feature>
<comment type="caution">
    <text evidence="3">The sequence shown here is derived from an EMBL/GenBank/DDBJ whole genome shotgun (WGS) entry which is preliminary data.</text>
</comment>
<evidence type="ECO:0000256" key="1">
    <source>
        <dbReference type="SAM" id="MobiDB-lite"/>
    </source>
</evidence>
<dbReference type="InterPro" id="IPR002048">
    <property type="entry name" value="EF_hand_dom"/>
</dbReference>
<feature type="region of interest" description="Disordered" evidence="1">
    <location>
        <begin position="26"/>
        <end position="57"/>
    </location>
</feature>
<feature type="compositionally biased region" description="Polar residues" evidence="1">
    <location>
        <begin position="460"/>
        <end position="471"/>
    </location>
</feature>
<feature type="domain" description="EF-hand" evidence="2">
    <location>
        <begin position="898"/>
        <end position="933"/>
    </location>
</feature>
<organism evidence="3 4">
    <name type="scientific">Halteria grandinella</name>
    <dbReference type="NCBI Taxonomy" id="5974"/>
    <lineage>
        <taxon>Eukaryota</taxon>
        <taxon>Sar</taxon>
        <taxon>Alveolata</taxon>
        <taxon>Ciliophora</taxon>
        <taxon>Intramacronucleata</taxon>
        <taxon>Spirotrichea</taxon>
        <taxon>Stichotrichia</taxon>
        <taxon>Sporadotrichida</taxon>
        <taxon>Halteriidae</taxon>
        <taxon>Halteria</taxon>
    </lineage>
</organism>
<sequence>MSISAVKDQVLEQLRAKRTLLDSPIKFQKMPQITSRRSMDNSPSDSSPKRKPVKITGPRTHLQILEMLENFEKVSPNAVSVFLEHAKQAGVYKSVAIPSDKQSILTRRSMNKTPHFDYPDIPARFSKLVTFKPPPGSERTSPKHRSSMNRNKAMLLIDGISDLKRSRLANGGPIKLESIMKKTQEKNIQIIEDLDDETVNLGDAFERTISKDNMASRKKKIKTVNNAQFQVQSLQLDVNIDQLLLDKQSSAKVTTGGASFYNNPQSLDSIIQRRVQMFSKMPKLAPLVEKNEKFHDFMRRLCSAGTKENGAAQTPSQNQQSKEETQQQQVLTAQGSQGQVGLSTNAIKNLRLSKHNIKAHVTKRYGKIISERLMVILESCNKTMHNIEYNAYLELICYSFFSLQNVTVNGQIYAIPNMYKMMYQIFDGGNKGFICEHDIFQIMWSLNNGNGTRNKGETVLSGQSTLSSDGQGHQAAAEPKSRGNQYNVGYSSYPDMDSMSITSNFRDTFPKIKKSVYAEAFQQDFGIFVNEFERLKVQNHLNNQMRQTNQSQQPNFLKPTDQDSQAYNSAGFQEKASQGSAMGRYTSKTAQSPGADSDADRRVISTFQKQPLKRATSPPKKSTNFGQVAEKKKPISYYKSIVESITQHNKTAVLLSEDVKVSKGNQPMTQMLNGSQPLNISANAFSHFNPISQMIKEKKQYSKAVQDIVRQDTCRQISFEQFLRISTFAGDIPQFLDDLFHYLTTVSLKELTKKHGVGVAQLTQAPSKKKSQLNERDRLHHQSTISNANPFLSIDREELNLMKRQNTFVALQKHFDEADLHRLMKGFQMLSQNGNTEKDVMNMFISQQSILENFSKVFKHFSESLALRFYNVLSHGISFNRIYFSTYLLKIHPLFSSELTDQMLFIFSLFDTDLDGQLNSKDISDIMNNVIACPIQHSGDVKYCGCRLFQEFEILYKDYVHQNILTYRVRKQMINFEFFLREVQYSCLIAEFIDKLTLMWDRPSVFSHDNRDQMYLQDYFQLDKDDSYGQVSMINGQGYSNAVEKCLKRVQKFEKDIHEASNPTPHLQHLPQHHGSQSQNGSQFSFLEQQNELQQQQLEEDFASMVLNSHKAMQEIQRIYTLDKAILEKAYRAQKAKQQRRIVEGLPSKETVEENDENAGDQSPNFSPRKQTDQHSFVPVLNLASMAEVEDSVHSMK</sequence>
<accession>A0A8J8SXF7</accession>
<name>A0A8J8SXF7_HALGN</name>
<feature type="region of interest" description="Disordered" evidence="1">
    <location>
        <begin position="1061"/>
        <end position="1081"/>
    </location>
</feature>
<dbReference type="SUPFAM" id="SSF47473">
    <property type="entry name" value="EF-hand"/>
    <property type="match status" value="1"/>
</dbReference>
<feature type="region of interest" description="Disordered" evidence="1">
    <location>
        <begin position="571"/>
        <end position="600"/>
    </location>
</feature>
<evidence type="ECO:0000259" key="2">
    <source>
        <dbReference type="PROSITE" id="PS50222"/>
    </source>
</evidence>
<feature type="region of interest" description="Disordered" evidence="1">
    <location>
        <begin position="458"/>
        <end position="487"/>
    </location>
</feature>
<feature type="region of interest" description="Disordered" evidence="1">
    <location>
        <begin position="306"/>
        <end position="336"/>
    </location>
</feature>
<dbReference type="Proteomes" id="UP000785679">
    <property type="component" value="Unassembled WGS sequence"/>
</dbReference>
<dbReference type="OrthoDB" id="2096280at2759"/>
<gene>
    <name evidence="3" type="ORF">FGO68_gene12684</name>
</gene>
<dbReference type="InterPro" id="IPR011992">
    <property type="entry name" value="EF-hand-dom_pair"/>
</dbReference>
<evidence type="ECO:0000313" key="4">
    <source>
        <dbReference type="Proteomes" id="UP000785679"/>
    </source>
</evidence>
<dbReference type="EMBL" id="RRYP01017045">
    <property type="protein sequence ID" value="TNV74402.1"/>
    <property type="molecule type" value="Genomic_DNA"/>
</dbReference>
<dbReference type="PROSITE" id="PS50222">
    <property type="entry name" value="EF_HAND_2"/>
    <property type="match status" value="1"/>
</dbReference>